<feature type="region of interest" description="Disordered" evidence="2">
    <location>
        <begin position="363"/>
        <end position="502"/>
    </location>
</feature>
<accession>A0A6A6R4M4</accession>
<protein>
    <submittedName>
        <fullName evidence="3">Uncharacterized protein</fullName>
    </submittedName>
</protein>
<feature type="compositionally biased region" description="Polar residues" evidence="2">
    <location>
        <begin position="363"/>
        <end position="374"/>
    </location>
</feature>
<feature type="region of interest" description="Disordered" evidence="2">
    <location>
        <begin position="632"/>
        <end position="669"/>
    </location>
</feature>
<evidence type="ECO:0000313" key="4">
    <source>
        <dbReference type="Proteomes" id="UP000799750"/>
    </source>
</evidence>
<feature type="compositionally biased region" description="Pro residues" evidence="2">
    <location>
        <begin position="28"/>
        <end position="39"/>
    </location>
</feature>
<feature type="compositionally biased region" description="Polar residues" evidence="2">
    <location>
        <begin position="286"/>
        <end position="301"/>
    </location>
</feature>
<dbReference type="AlphaFoldDB" id="A0A6A6R4M4"/>
<organism evidence="3 4">
    <name type="scientific">Lophium mytilinum</name>
    <dbReference type="NCBI Taxonomy" id="390894"/>
    <lineage>
        <taxon>Eukaryota</taxon>
        <taxon>Fungi</taxon>
        <taxon>Dikarya</taxon>
        <taxon>Ascomycota</taxon>
        <taxon>Pezizomycotina</taxon>
        <taxon>Dothideomycetes</taxon>
        <taxon>Pleosporomycetidae</taxon>
        <taxon>Mytilinidiales</taxon>
        <taxon>Mytilinidiaceae</taxon>
        <taxon>Lophium</taxon>
    </lineage>
</organism>
<evidence type="ECO:0000313" key="3">
    <source>
        <dbReference type="EMBL" id="KAF2499479.1"/>
    </source>
</evidence>
<evidence type="ECO:0000256" key="2">
    <source>
        <dbReference type="SAM" id="MobiDB-lite"/>
    </source>
</evidence>
<feature type="compositionally biased region" description="Basic and acidic residues" evidence="2">
    <location>
        <begin position="463"/>
        <end position="481"/>
    </location>
</feature>
<dbReference type="Proteomes" id="UP000799750">
    <property type="component" value="Unassembled WGS sequence"/>
</dbReference>
<evidence type="ECO:0000256" key="1">
    <source>
        <dbReference type="SAM" id="Coils"/>
    </source>
</evidence>
<sequence length="799" mass="90079">MDNPDVLPGDAPQRQPSVHTDNPDALPENPPWSQPPEPIGNPDVLLENSQWPQLPSGIESPEALLENPIQSRPPAHTENSSALLEEPPQSQVAVHSDTPNAQLENPPRSQLLAHTENSDALLENSPQSQQKAHIDNLNALLENPPCSQPPAHINNSETLLENLPQSQPSVHVGNQEAPLGNPSQFKPSVHMGRSVAPEPVPLQHSEPPRVPHSSRVGYSVLPRSEPPRGRLRPIKGLSLYSDDRLRGQNFQSPRSGTAMLGQEKSKDDDSGGVKKEEGEGVYLSDDFQTASKDSPHFNQEVQSDETVIDSVPAPQVMPTVRDSAPQPAEPRRHSGTSLAHGMIDETLRANLLVAYDTSSFGSMTHSGLSQQWYPSTEKESTHPRSLLGMQSFEAPPVTSGQRTMNHKRGPFIVDSDDDSMEVGIRRSHRDSQRHRRADNSGSKNEQAWDGQISKYARSSNDTEEPRIPRENVQSPERHHADQPSYMEDETMHEASEEPSDRDRYLDDNVRIPEVKMLTPRKVASYNRKRSASPRDGAQSYIKKPRPKLELTTEDVIMGLMKGNVDRQRLLKLIEQMNNGSDTAKLKQSLEESERSLQHYKEALNVRDSKSDVKRLERELVQKNRELEKREKDFRKATTKQASDLDKQIDETKKWKDHSNINHEGWKGSQSEVKDLQSKLKTQQKVLERTSNDLEISQAALLKAQKQNNRQDNYLHLMTWRNVKVFEMFKGGTMAPDDMAWELSRVHKYMGDKWVPNLKRGREIAESILERHTTDEKGQELEVPDLPIPLAVVRKPRAKN</sequence>
<name>A0A6A6R4M4_9PEZI</name>
<dbReference type="EMBL" id="MU004184">
    <property type="protein sequence ID" value="KAF2499479.1"/>
    <property type="molecule type" value="Genomic_DNA"/>
</dbReference>
<dbReference type="OrthoDB" id="10564279at2759"/>
<feature type="coiled-coil region" evidence="1">
    <location>
        <begin position="672"/>
        <end position="706"/>
    </location>
</feature>
<keyword evidence="4" id="KW-1185">Reference proteome</keyword>
<feature type="compositionally biased region" description="Polar residues" evidence="2">
    <location>
        <begin position="77"/>
        <end position="103"/>
    </location>
</feature>
<gene>
    <name evidence="3" type="ORF">BU16DRAFT_603557</name>
</gene>
<feature type="region of interest" description="Disordered" evidence="2">
    <location>
        <begin position="1"/>
        <end position="133"/>
    </location>
</feature>
<feature type="region of interest" description="Disordered" evidence="2">
    <location>
        <begin position="167"/>
        <end position="339"/>
    </location>
</feature>
<reference evidence="3" key="1">
    <citation type="journal article" date="2020" name="Stud. Mycol.">
        <title>101 Dothideomycetes genomes: a test case for predicting lifestyles and emergence of pathogens.</title>
        <authorList>
            <person name="Haridas S."/>
            <person name="Albert R."/>
            <person name="Binder M."/>
            <person name="Bloem J."/>
            <person name="Labutti K."/>
            <person name="Salamov A."/>
            <person name="Andreopoulos B."/>
            <person name="Baker S."/>
            <person name="Barry K."/>
            <person name="Bills G."/>
            <person name="Bluhm B."/>
            <person name="Cannon C."/>
            <person name="Castanera R."/>
            <person name="Culley D."/>
            <person name="Daum C."/>
            <person name="Ezra D."/>
            <person name="Gonzalez J."/>
            <person name="Henrissat B."/>
            <person name="Kuo A."/>
            <person name="Liang C."/>
            <person name="Lipzen A."/>
            <person name="Lutzoni F."/>
            <person name="Magnuson J."/>
            <person name="Mondo S."/>
            <person name="Nolan M."/>
            <person name="Ohm R."/>
            <person name="Pangilinan J."/>
            <person name="Park H.-J."/>
            <person name="Ramirez L."/>
            <person name="Alfaro M."/>
            <person name="Sun H."/>
            <person name="Tritt A."/>
            <person name="Yoshinaga Y."/>
            <person name="Zwiers L.-H."/>
            <person name="Turgeon B."/>
            <person name="Goodwin S."/>
            <person name="Spatafora J."/>
            <person name="Crous P."/>
            <person name="Grigoriev I."/>
        </authorList>
    </citation>
    <scope>NUCLEOTIDE SEQUENCE</scope>
    <source>
        <strain evidence="3">CBS 269.34</strain>
    </source>
</reference>
<keyword evidence="1" id="KW-0175">Coiled coil</keyword>
<feature type="compositionally biased region" description="Basic and acidic residues" evidence="2">
    <location>
        <begin position="489"/>
        <end position="502"/>
    </location>
</feature>
<proteinExistence type="predicted"/>
<feature type="compositionally biased region" description="Basic and acidic residues" evidence="2">
    <location>
        <begin position="642"/>
        <end position="669"/>
    </location>
</feature>
<feature type="compositionally biased region" description="Basic residues" evidence="2">
    <location>
        <begin position="425"/>
        <end position="436"/>
    </location>
</feature>
<feature type="compositionally biased region" description="Basic and acidic residues" evidence="2">
    <location>
        <begin position="263"/>
        <end position="278"/>
    </location>
</feature>